<proteinExistence type="predicted"/>
<name>A0A2D1U8S4_9SPHI</name>
<evidence type="ECO:0000256" key="1">
    <source>
        <dbReference type="SAM" id="MobiDB-lite"/>
    </source>
</evidence>
<organism evidence="3 4">
    <name type="scientific">Pedobacter ginsengisoli</name>
    <dbReference type="NCBI Taxonomy" id="363852"/>
    <lineage>
        <taxon>Bacteria</taxon>
        <taxon>Pseudomonadati</taxon>
        <taxon>Bacteroidota</taxon>
        <taxon>Sphingobacteriia</taxon>
        <taxon>Sphingobacteriales</taxon>
        <taxon>Sphingobacteriaceae</taxon>
        <taxon>Pedobacter</taxon>
    </lineage>
</organism>
<evidence type="ECO:0000313" key="3">
    <source>
        <dbReference type="EMBL" id="ATP58001.1"/>
    </source>
</evidence>
<reference evidence="3 4" key="1">
    <citation type="submission" date="2017-10" db="EMBL/GenBank/DDBJ databases">
        <title>Whole genome of Pedobacter ginsengisoli T01R-27 isolated from tomato rhizosphere.</title>
        <authorList>
            <person name="Weon H.-Y."/>
            <person name="Lee S.A."/>
            <person name="Sang M.K."/>
            <person name="Song J."/>
        </authorList>
    </citation>
    <scope>NUCLEOTIDE SEQUENCE [LARGE SCALE GENOMIC DNA]</scope>
    <source>
        <strain evidence="3 4">T01R-27</strain>
    </source>
</reference>
<dbReference type="InterPro" id="IPR029063">
    <property type="entry name" value="SAM-dependent_MTases_sf"/>
</dbReference>
<dbReference type="InterPro" id="IPR041698">
    <property type="entry name" value="Methyltransf_25"/>
</dbReference>
<feature type="domain" description="Methyltransferase" evidence="2">
    <location>
        <begin position="50"/>
        <end position="142"/>
    </location>
</feature>
<evidence type="ECO:0000259" key="2">
    <source>
        <dbReference type="Pfam" id="PF13649"/>
    </source>
</evidence>
<dbReference type="CDD" id="cd02440">
    <property type="entry name" value="AdoMet_MTases"/>
    <property type="match status" value="1"/>
</dbReference>
<dbReference type="KEGG" id="pgs:CPT03_16775"/>
<keyword evidence="4" id="KW-1185">Reference proteome</keyword>
<sequence>MKLKEIDQSTHAESAKHVNSSPITYPDERLVAFLQRSFGDRDNNKTKNALDIGFGSGRHIQLLIDFCFKTYGIEYTEEAIAVTAKRFRSENSLQKLLLGDYRTYKFDVKFDLVIAWGLIFYSTYSEMQKDLIAMANAVNDNGRVILNFRTTENWFYGLGKEVDKNTYLLDERARAYKGYVYTFLSLDEIKTLISEVGLKIECIERIDLWKNQLEERNSWYICELSKK</sequence>
<dbReference type="Proteomes" id="UP000223749">
    <property type="component" value="Chromosome"/>
</dbReference>
<protein>
    <recommendedName>
        <fullName evidence="2">Methyltransferase domain-containing protein</fullName>
    </recommendedName>
</protein>
<dbReference type="Pfam" id="PF13649">
    <property type="entry name" value="Methyltransf_25"/>
    <property type="match status" value="1"/>
</dbReference>
<dbReference type="SUPFAM" id="SSF53335">
    <property type="entry name" value="S-adenosyl-L-methionine-dependent methyltransferases"/>
    <property type="match status" value="1"/>
</dbReference>
<feature type="compositionally biased region" description="Basic and acidic residues" evidence="1">
    <location>
        <begin position="1"/>
        <end position="16"/>
    </location>
</feature>
<dbReference type="EMBL" id="CP024091">
    <property type="protein sequence ID" value="ATP58001.1"/>
    <property type="molecule type" value="Genomic_DNA"/>
</dbReference>
<dbReference type="Gene3D" id="3.40.50.150">
    <property type="entry name" value="Vaccinia Virus protein VP39"/>
    <property type="match status" value="1"/>
</dbReference>
<accession>A0A2D1U8S4</accession>
<evidence type="ECO:0000313" key="4">
    <source>
        <dbReference type="Proteomes" id="UP000223749"/>
    </source>
</evidence>
<dbReference type="AlphaFoldDB" id="A0A2D1U8S4"/>
<gene>
    <name evidence="3" type="ORF">CPT03_16775</name>
</gene>
<feature type="region of interest" description="Disordered" evidence="1">
    <location>
        <begin position="1"/>
        <end position="21"/>
    </location>
</feature>
<dbReference type="OrthoDB" id="597202at2"/>
<dbReference type="RefSeq" id="WP_099439909.1">
    <property type="nucleotide sequence ID" value="NZ_CP024091.1"/>
</dbReference>